<dbReference type="STRING" id="645134.A0A0L0HJ94"/>
<dbReference type="VEuPathDB" id="FungiDB:SPPG_04175"/>
<dbReference type="GO" id="GO:0005829">
    <property type="term" value="C:cytosol"/>
    <property type="evidence" value="ECO:0007669"/>
    <property type="project" value="TreeGrafter"/>
</dbReference>
<organism evidence="1 2">
    <name type="scientific">Spizellomyces punctatus (strain DAOM BR117)</name>
    <dbReference type="NCBI Taxonomy" id="645134"/>
    <lineage>
        <taxon>Eukaryota</taxon>
        <taxon>Fungi</taxon>
        <taxon>Fungi incertae sedis</taxon>
        <taxon>Chytridiomycota</taxon>
        <taxon>Chytridiomycota incertae sedis</taxon>
        <taxon>Chytridiomycetes</taxon>
        <taxon>Spizellomycetales</taxon>
        <taxon>Spizellomycetaceae</taxon>
        <taxon>Spizellomyces</taxon>
    </lineage>
</organism>
<dbReference type="InterPro" id="IPR000150">
    <property type="entry name" value="Cof"/>
</dbReference>
<dbReference type="OMA" id="MAVCEDP"/>
<dbReference type="EMBL" id="KQ257455">
    <property type="protein sequence ID" value="KND01083.1"/>
    <property type="molecule type" value="Genomic_DNA"/>
</dbReference>
<dbReference type="GeneID" id="27687640"/>
<dbReference type="Gene3D" id="3.30.1240.10">
    <property type="match status" value="1"/>
</dbReference>
<protein>
    <submittedName>
        <fullName evidence="1">Cof-like hydrolase</fullName>
    </submittedName>
</protein>
<reference evidence="1 2" key="1">
    <citation type="submission" date="2009-08" db="EMBL/GenBank/DDBJ databases">
        <title>The Genome Sequence of Spizellomyces punctatus strain DAOM BR117.</title>
        <authorList>
            <consortium name="The Broad Institute Genome Sequencing Platform"/>
            <person name="Russ C."/>
            <person name="Cuomo C."/>
            <person name="Shea T."/>
            <person name="Young S.K."/>
            <person name="Zeng Q."/>
            <person name="Koehrsen M."/>
            <person name="Haas B."/>
            <person name="Borodovsky M."/>
            <person name="Guigo R."/>
            <person name="Alvarado L."/>
            <person name="Berlin A."/>
            <person name="Bochicchio J."/>
            <person name="Borenstein D."/>
            <person name="Chapman S."/>
            <person name="Chen Z."/>
            <person name="Engels R."/>
            <person name="Freedman E."/>
            <person name="Gellesch M."/>
            <person name="Goldberg J."/>
            <person name="Griggs A."/>
            <person name="Gujja S."/>
            <person name="Heiman D."/>
            <person name="Hepburn T."/>
            <person name="Howarth C."/>
            <person name="Jen D."/>
            <person name="Larson L."/>
            <person name="Lewis B."/>
            <person name="Mehta T."/>
            <person name="Park D."/>
            <person name="Pearson M."/>
            <person name="Roberts A."/>
            <person name="Saif S."/>
            <person name="Shenoy N."/>
            <person name="Sisk P."/>
            <person name="Stolte C."/>
            <person name="Sykes S."/>
            <person name="Thomson T."/>
            <person name="Walk T."/>
            <person name="White J."/>
            <person name="Yandava C."/>
            <person name="Burger G."/>
            <person name="Gray M.W."/>
            <person name="Holland P.W.H."/>
            <person name="King N."/>
            <person name="Lang F.B.F."/>
            <person name="Roger A.J."/>
            <person name="Ruiz-Trillo I."/>
            <person name="Lander E."/>
            <person name="Nusbaum C."/>
        </authorList>
    </citation>
    <scope>NUCLEOTIDE SEQUENCE [LARGE SCALE GENOMIC DNA]</scope>
    <source>
        <strain evidence="1 2">DAOM BR117</strain>
    </source>
</reference>
<dbReference type="SUPFAM" id="SSF56784">
    <property type="entry name" value="HAD-like"/>
    <property type="match status" value="1"/>
</dbReference>
<keyword evidence="1" id="KW-0378">Hydrolase</keyword>
<dbReference type="InterPro" id="IPR006379">
    <property type="entry name" value="HAD-SF_hydro_IIB"/>
</dbReference>
<name>A0A0L0HJ94_SPIPD</name>
<dbReference type="RefSeq" id="XP_016609122.1">
    <property type="nucleotide sequence ID" value="XM_016752421.1"/>
</dbReference>
<proteinExistence type="predicted"/>
<dbReference type="PROSITE" id="PS01229">
    <property type="entry name" value="COF_2"/>
    <property type="match status" value="1"/>
</dbReference>
<dbReference type="SFLD" id="SFLDG01140">
    <property type="entry name" value="C2.B:_Phosphomannomutase_and_P"/>
    <property type="match status" value="1"/>
</dbReference>
<accession>A0A0L0HJ94</accession>
<dbReference type="InterPro" id="IPR036412">
    <property type="entry name" value="HAD-like_sf"/>
</dbReference>
<dbReference type="Pfam" id="PF08282">
    <property type="entry name" value="Hydrolase_3"/>
    <property type="match status" value="1"/>
</dbReference>
<dbReference type="eggNOG" id="ENOG502QUN8">
    <property type="taxonomic scope" value="Eukaryota"/>
</dbReference>
<keyword evidence="2" id="KW-1185">Reference proteome</keyword>
<dbReference type="InterPro" id="IPR023214">
    <property type="entry name" value="HAD_sf"/>
</dbReference>
<evidence type="ECO:0000313" key="1">
    <source>
        <dbReference type="EMBL" id="KND01083.1"/>
    </source>
</evidence>
<gene>
    <name evidence="1" type="ORF">SPPG_04175</name>
</gene>
<dbReference type="NCBIfam" id="TIGR01484">
    <property type="entry name" value="HAD-SF-IIB"/>
    <property type="match status" value="1"/>
</dbReference>
<dbReference type="FunCoup" id="A0A0L0HJ94">
    <property type="interactions" value="268"/>
</dbReference>
<dbReference type="GO" id="GO:0000287">
    <property type="term" value="F:magnesium ion binding"/>
    <property type="evidence" value="ECO:0007669"/>
    <property type="project" value="TreeGrafter"/>
</dbReference>
<dbReference type="PANTHER" id="PTHR10000">
    <property type="entry name" value="PHOSPHOSERINE PHOSPHATASE"/>
    <property type="match status" value="1"/>
</dbReference>
<dbReference type="Gene3D" id="3.40.50.1000">
    <property type="entry name" value="HAD superfamily/HAD-like"/>
    <property type="match status" value="1"/>
</dbReference>
<dbReference type="AlphaFoldDB" id="A0A0L0HJ94"/>
<dbReference type="Proteomes" id="UP000053201">
    <property type="component" value="Unassembled WGS sequence"/>
</dbReference>
<dbReference type="NCBIfam" id="TIGR00099">
    <property type="entry name" value="Cof-subfamily"/>
    <property type="match status" value="1"/>
</dbReference>
<dbReference type="OrthoDB" id="27226at2759"/>
<dbReference type="GO" id="GO:0016791">
    <property type="term" value="F:phosphatase activity"/>
    <property type="evidence" value="ECO:0007669"/>
    <property type="project" value="TreeGrafter"/>
</dbReference>
<dbReference type="InParanoid" id="A0A0L0HJ94"/>
<dbReference type="PANTHER" id="PTHR10000:SF8">
    <property type="entry name" value="HAD SUPERFAMILY HYDROLASE-LIKE, TYPE 3"/>
    <property type="match status" value="1"/>
</dbReference>
<sequence length="320" mass="35093">MTQSDLLTLAMFHQPLGIPWQINMGSTTINPDDIKLIVSDVDGTLLDSHHRLHPRTRSAILHLRKTRPDLPFIIATGKPYAALAEVREELDLSHFPCIHLNGCMVYGPGGSVMRQDALDPTVVLQIVDILRPMNKSTYLYVQDEVFEVIKDPAGRNGRAWIDVLRGFGEDVKPAPDGILDHVREGQVKVQKVVVLADEKYIPDIRKKLSAFPPDACSQTSALSYAIELICSTSSKELALQTLIDSLDVTPQNVLAFGDGENDAGMLALAGHGVAMANAMDMAKKRARYTTGTHDDGGVGMFLEEVFNIEPVTNSRNPTIN</sequence>
<evidence type="ECO:0000313" key="2">
    <source>
        <dbReference type="Proteomes" id="UP000053201"/>
    </source>
</evidence>
<dbReference type="SFLD" id="SFLDS00003">
    <property type="entry name" value="Haloacid_Dehalogenase"/>
    <property type="match status" value="1"/>
</dbReference>